<dbReference type="Pfam" id="PF02625">
    <property type="entry name" value="XdhC_CoxI"/>
    <property type="match status" value="1"/>
</dbReference>
<evidence type="ECO:0000259" key="3">
    <source>
        <dbReference type="Pfam" id="PF13478"/>
    </source>
</evidence>
<name>A0A939KN58_9PROT</name>
<evidence type="ECO:0000259" key="2">
    <source>
        <dbReference type="Pfam" id="PF02625"/>
    </source>
</evidence>
<dbReference type="PANTHER" id="PTHR30388">
    <property type="entry name" value="ALDEHYDE OXIDOREDUCTASE MOLYBDENUM COFACTOR ASSEMBLY PROTEIN"/>
    <property type="match status" value="1"/>
</dbReference>
<protein>
    <submittedName>
        <fullName evidence="4">XdhC family protein</fullName>
    </submittedName>
</protein>
<dbReference type="Pfam" id="PF13478">
    <property type="entry name" value="XdhC_C"/>
    <property type="match status" value="1"/>
</dbReference>
<dbReference type="Proteomes" id="UP000664073">
    <property type="component" value="Unassembled WGS sequence"/>
</dbReference>
<keyword evidence="5" id="KW-1185">Reference proteome</keyword>
<proteinExistence type="predicted"/>
<feature type="domain" description="XdhC Rossmann" evidence="3">
    <location>
        <begin position="222"/>
        <end position="367"/>
    </location>
</feature>
<dbReference type="InterPro" id="IPR027051">
    <property type="entry name" value="XdhC_Rossmann_dom"/>
</dbReference>
<dbReference type="InterPro" id="IPR052698">
    <property type="entry name" value="MoCofactor_Util/Proc"/>
</dbReference>
<feature type="domain" description="XdhC- CoxI" evidence="2">
    <location>
        <begin position="21"/>
        <end position="88"/>
    </location>
</feature>
<dbReference type="AlphaFoldDB" id="A0A939KN58"/>
<feature type="region of interest" description="Disordered" evidence="1">
    <location>
        <begin position="155"/>
        <end position="181"/>
    </location>
</feature>
<accession>A0A939KN58</accession>
<dbReference type="EMBL" id="JAFVMH010000007">
    <property type="protein sequence ID" value="MBO1326018.1"/>
    <property type="molecule type" value="Genomic_DNA"/>
</dbReference>
<evidence type="ECO:0000256" key="1">
    <source>
        <dbReference type="SAM" id="MobiDB-lite"/>
    </source>
</evidence>
<evidence type="ECO:0000313" key="4">
    <source>
        <dbReference type="EMBL" id="MBO1326018.1"/>
    </source>
</evidence>
<reference evidence="4" key="1">
    <citation type="submission" date="2021-03" db="EMBL/GenBank/DDBJ databases">
        <title>The complete genome sequence of Acetobacter sp. TBRC 12339.</title>
        <authorList>
            <person name="Charoenyingcharoen P."/>
            <person name="Yukphan P."/>
        </authorList>
    </citation>
    <scope>NUCLEOTIDE SEQUENCE</scope>
    <source>
        <strain evidence="4">TBRC 12339</strain>
    </source>
</reference>
<comment type="caution">
    <text evidence="4">The sequence shown here is derived from an EMBL/GenBank/DDBJ whole genome shotgun (WGS) entry which is preliminary data.</text>
</comment>
<dbReference type="Gene3D" id="3.40.50.720">
    <property type="entry name" value="NAD(P)-binding Rossmann-like Domain"/>
    <property type="match status" value="1"/>
</dbReference>
<sequence>MTLPAPGHLLPATPLDHALAWIGQGQPVAIATVTGAWGSSPRPAGSCMVIAGNGRVEGSVSGGCVESDVMVQAQDILAGAAPMLLHYGVSSARAWEVGLACGGKLDVLVEAVRSPACPTGTLPLSLLEEACADVAARRSTALARTLDGTRHCLLHPSTPAVGRPHPAAGKADTRTADAPPEPCPAPVMAAAAHCLADGRATTTADDSGQDWFVQPLTPPPRLLIVGAVHVAQHLAQMAALTGLAPVVIDPREALATQERFTGLVPGQTLITDWPTEALEALKVDAMTAIATLTHDAKLDDPTLEAALASPAFYIGALGSRRTQASRLERLRELGFDEQALRRIRGPIGLAIGAVGAEEIALSILAEIVAVRRNAPLAAQPGW</sequence>
<dbReference type="InterPro" id="IPR003777">
    <property type="entry name" value="XdhC_CoxI"/>
</dbReference>
<gene>
    <name evidence="4" type="ORF">J2D77_12740</name>
</gene>
<dbReference type="PANTHER" id="PTHR30388:SF4">
    <property type="entry name" value="MOLYBDENUM COFACTOR INSERTION CHAPERONE PAOD"/>
    <property type="match status" value="1"/>
</dbReference>
<dbReference type="RefSeq" id="WP_207846710.1">
    <property type="nucleotide sequence ID" value="NZ_JAFVMH010000007.1"/>
</dbReference>
<evidence type="ECO:0000313" key="5">
    <source>
        <dbReference type="Proteomes" id="UP000664073"/>
    </source>
</evidence>
<organism evidence="4 5">
    <name type="scientific">Acetobacter garciniae</name>
    <dbReference type="NCBI Taxonomy" id="2817435"/>
    <lineage>
        <taxon>Bacteria</taxon>
        <taxon>Pseudomonadati</taxon>
        <taxon>Pseudomonadota</taxon>
        <taxon>Alphaproteobacteria</taxon>
        <taxon>Acetobacterales</taxon>
        <taxon>Acetobacteraceae</taxon>
        <taxon>Acetobacter</taxon>
    </lineage>
</organism>